<dbReference type="RefSeq" id="WP_245688156.1">
    <property type="nucleotide sequence ID" value="NZ_FNEV01000006.1"/>
</dbReference>
<feature type="domain" description="DUF7164" evidence="1">
    <location>
        <begin position="2"/>
        <end position="258"/>
    </location>
</feature>
<sequence length="277" mass="32042">MMKRAVVVYLDASPAQLRMFRCLYASFKYIEAEDTSLVVFGEPSVMKWVPKECVQVPVSMEKEEEAYGSYPYLYSLACLTKKEAVVLLDFDWVLHTDVDTFLTPAWNDFHPMRYTTGKGAYAHTYEVKNKIRRTSDLFNFRHQGQFNVGSTHYGGSGDVLEVAKTATEVTKYLLRHEFKDREGTWPGWYRGVSSLYAREIAVNHHVDDFSVSADHLDYPSTSGQSVQDHPHIHCWHTKEIFSKFAFLQGEYDDRERDALDLDQVKDYCLYHALVSRS</sequence>
<organism evidence="2 3">
    <name type="scientific">Salimicrobium halophilum</name>
    <dbReference type="NCBI Taxonomy" id="86666"/>
    <lineage>
        <taxon>Bacteria</taxon>
        <taxon>Bacillati</taxon>
        <taxon>Bacillota</taxon>
        <taxon>Bacilli</taxon>
        <taxon>Bacillales</taxon>
        <taxon>Bacillaceae</taxon>
        <taxon>Salimicrobium</taxon>
    </lineage>
</organism>
<dbReference type="EMBL" id="FNEV01000006">
    <property type="protein sequence ID" value="SDJ53281.1"/>
    <property type="molecule type" value="Genomic_DNA"/>
</dbReference>
<proteinExistence type="predicted"/>
<accession>A0A1G8UHN8</accession>
<evidence type="ECO:0000313" key="2">
    <source>
        <dbReference type="EMBL" id="SDJ53281.1"/>
    </source>
</evidence>
<dbReference type="Pfam" id="PF23741">
    <property type="entry name" value="DUF7164"/>
    <property type="match status" value="1"/>
</dbReference>
<name>A0A1G8UHN8_9BACI</name>
<reference evidence="3" key="1">
    <citation type="submission" date="2016-10" db="EMBL/GenBank/DDBJ databases">
        <authorList>
            <person name="Varghese N."/>
            <person name="Submissions S."/>
        </authorList>
    </citation>
    <scope>NUCLEOTIDE SEQUENCE [LARGE SCALE GENOMIC DNA]</scope>
    <source>
        <strain evidence="3">DSM 4771</strain>
    </source>
</reference>
<gene>
    <name evidence="2" type="ORF">SAMN04490247_2271</name>
</gene>
<evidence type="ECO:0000313" key="3">
    <source>
        <dbReference type="Proteomes" id="UP000199225"/>
    </source>
</evidence>
<dbReference type="AlphaFoldDB" id="A0A1G8UHN8"/>
<evidence type="ECO:0000259" key="1">
    <source>
        <dbReference type="Pfam" id="PF23741"/>
    </source>
</evidence>
<dbReference type="Proteomes" id="UP000199225">
    <property type="component" value="Unassembled WGS sequence"/>
</dbReference>
<dbReference type="STRING" id="86666.SAMN04490247_2271"/>
<dbReference type="InterPro" id="IPR055588">
    <property type="entry name" value="DUF7164"/>
</dbReference>
<keyword evidence="3" id="KW-1185">Reference proteome</keyword>
<protein>
    <recommendedName>
        <fullName evidence="1">DUF7164 domain-containing protein</fullName>
    </recommendedName>
</protein>